<feature type="domain" description="J" evidence="3">
    <location>
        <begin position="6"/>
        <end position="71"/>
    </location>
</feature>
<dbReference type="FunFam" id="2.60.260.20:FF:000013">
    <property type="entry name" value="DnaJ subfamily B member 11"/>
    <property type="match status" value="1"/>
</dbReference>
<sequence>MVKESKLYDTLGVKPDASSDDIKKAYRKGALKYHPDKNKDSKIASEKFKEISQAYEILSDPEKRKIYDQFGLEYLLRGGTSSPPPQNSGGGPHPSFGRSDTFPSNFPGMGGGRSYSFSGSNFKNFSFRNPEDIFASFRMEGGFDDLDFGFGSGSPLGGGGSRGASRGNHSHGFPEQRFGSSRGPEMNGRSKTPESTVLEKHIGFTLEELFSGTKKKLRVKRKTFDADGKISREDKDLDIPVKAGMKAGSKFKFKGVGDEIDGSKQDLHFIIEEKPHEYFVRDGDDLIITLSIPLKDALLGWSRTVNTIDGKQLKVAHAGPTPPTWQESFPGQGMPISKNPTERGNLIVKVNIVFPASLTPDQKNQLRTILP</sequence>
<dbReference type="GO" id="GO:0006457">
    <property type="term" value="P:protein folding"/>
    <property type="evidence" value="ECO:0007669"/>
    <property type="project" value="InterPro"/>
</dbReference>
<keyword evidence="1" id="KW-0143">Chaperone</keyword>
<dbReference type="CDD" id="cd06257">
    <property type="entry name" value="DnaJ"/>
    <property type="match status" value="1"/>
</dbReference>
<dbReference type="SUPFAM" id="SSF46565">
    <property type="entry name" value="Chaperone J-domain"/>
    <property type="match status" value="1"/>
</dbReference>
<feature type="region of interest" description="Disordered" evidence="2">
    <location>
        <begin position="77"/>
        <end position="107"/>
    </location>
</feature>
<feature type="region of interest" description="Disordered" evidence="2">
    <location>
        <begin position="154"/>
        <end position="193"/>
    </location>
</feature>
<dbReference type="GO" id="GO:0005829">
    <property type="term" value="C:cytosol"/>
    <property type="evidence" value="ECO:0007669"/>
    <property type="project" value="TreeGrafter"/>
</dbReference>
<organism evidence="4 5">
    <name type="scientific">Morchella conica CCBAS932</name>
    <dbReference type="NCBI Taxonomy" id="1392247"/>
    <lineage>
        <taxon>Eukaryota</taxon>
        <taxon>Fungi</taxon>
        <taxon>Dikarya</taxon>
        <taxon>Ascomycota</taxon>
        <taxon>Pezizomycotina</taxon>
        <taxon>Pezizomycetes</taxon>
        <taxon>Pezizales</taxon>
        <taxon>Morchellaceae</taxon>
        <taxon>Morchella</taxon>
    </lineage>
</organism>
<keyword evidence="5" id="KW-1185">Reference proteome</keyword>
<dbReference type="PANTHER" id="PTHR24078">
    <property type="entry name" value="DNAJ HOMOLOG SUBFAMILY C MEMBER"/>
    <property type="match status" value="1"/>
</dbReference>
<evidence type="ECO:0000313" key="5">
    <source>
        <dbReference type="Proteomes" id="UP000277580"/>
    </source>
</evidence>
<dbReference type="Gene3D" id="2.60.260.20">
    <property type="entry name" value="Urease metallochaperone UreE, N-terminal domain"/>
    <property type="match status" value="2"/>
</dbReference>
<dbReference type="GO" id="GO:0051087">
    <property type="term" value="F:protein-folding chaperone binding"/>
    <property type="evidence" value="ECO:0007669"/>
    <property type="project" value="TreeGrafter"/>
</dbReference>
<dbReference type="PROSITE" id="PS50076">
    <property type="entry name" value="DNAJ_2"/>
    <property type="match status" value="1"/>
</dbReference>
<dbReference type="EMBL" id="ML119110">
    <property type="protein sequence ID" value="RPB16000.1"/>
    <property type="molecule type" value="Genomic_DNA"/>
</dbReference>
<dbReference type="CDD" id="cd10747">
    <property type="entry name" value="DnaJ_C"/>
    <property type="match status" value="1"/>
</dbReference>
<reference evidence="4 5" key="1">
    <citation type="journal article" date="2018" name="Nat. Ecol. Evol.">
        <title>Pezizomycetes genomes reveal the molecular basis of ectomycorrhizal truffle lifestyle.</title>
        <authorList>
            <person name="Murat C."/>
            <person name="Payen T."/>
            <person name="Noel B."/>
            <person name="Kuo A."/>
            <person name="Morin E."/>
            <person name="Chen J."/>
            <person name="Kohler A."/>
            <person name="Krizsan K."/>
            <person name="Balestrini R."/>
            <person name="Da Silva C."/>
            <person name="Montanini B."/>
            <person name="Hainaut M."/>
            <person name="Levati E."/>
            <person name="Barry K.W."/>
            <person name="Belfiori B."/>
            <person name="Cichocki N."/>
            <person name="Clum A."/>
            <person name="Dockter R.B."/>
            <person name="Fauchery L."/>
            <person name="Guy J."/>
            <person name="Iotti M."/>
            <person name="Le Tacon F."/>
            <person name="Lindquist E.A."/>
            <person name="Lipzen A."/>
            <person name="Malagnac F."/>
            <person name="Mello A."/>
            <person name="Molinier V."/>
            <person name="Miyauchi S."/>
            <person name="Poulain J."/>
            <person name="Riccioni C."/>
            <person name="Rubini A."/>
            <person name="Sitrit Y."/>
            <person name="Splivallo R."/>
            <person name="Traeger S."/>
            <person name="Wang M."/>
            <person name="Zifcakova L."/>
            <person name="Wipf D."/>
            <person name="Zambonelli A."/>
            <person name="Paolocci F."/>
            <person name="Nowrousian M."/>
            <person name="Ottonello S."/>
            <person name="Baldrian P."/>
            <person name="Spatafora J.W."/>
            <person name="Henrissat B."/>
            <person name="Nagy L.G."/>
            <person name="Aury J.M."/>
            <person name="Wincker P."/>
            <person name="Grigoriev I.V."/>
            <person name="Bonfante P."/>
            <person name="Martin F.M."/>
        </authorList>
    </citation>
    <scope>NUCLEOTIDE SEQUENCE [LARGE SCALE GENOMIC DNA]</scope>
    <source>
        <strain evidence="4 5">CCBAS932</strain>
    </source>
</reference>
<dbReference type="Gene3D" id="1.10.287.110">
    <property type="entry name" value="DnaJ domain"/>
    <property type="match status" value="1"/>
</dbReference>
<dbReference type="PANTHER" id="PTHR24078:SF553">
    <property type="entry name" value="DNAJ HOMOLOG SUBFAMILY B MEMBER 5"/>
    <property type="match status" value="1"/>
</dbReference>
<dbReference type="FunFam" id="2.60.260.20:FF:000002">
    <property type="entry name" value="Dnaj homolog subfamily b member"/>
    <property type="match status" value="1"/>
</dbReference>
<dbReference type="FunCoup" id="A0A3N4KZL1">
    <property type="interactions" value="424"/>
</dbReference>
<protein>
    <submittedName>
        <fullName evidence="4">DnaJ-domain-containing protein</fullName>
    </submittedName>
</protein>
<dbReference type="InParanoid" id="A0A3N4KZL1"/>
<dbReference type="GO" id="GO:0006413">
    <property type="term" value="P:translational initiation"/>
    <property type="evidence" value="ECO:0007669"/>
    <property type="project" value="TreeGrafter"/>
</dbReference>
<dbReference type="PROSITE" id="PS00636">
    <property type="entry name" value="DNAJ_1"/>
    <property type="match status" value="1"/>
</dbReference>
<evidence type="ECO:0000313" key="4">
    <source>
        <dbReference type="EMBL" id="RPB16000.1"/>
    </source>
</evidence>
<dbReference type="Proteomes" id="UP000277580">
    <property type="component" value="Unassembled WGS sequence"/>
</dbReference>
<dbReference type="InterPro" id="IPR002939">
    <property type="entry name" value="DnaJ_C"/>
</dbReference>
<dbReference type="GO" id="GO:0051082">
    <property type="term" value="F:unfolded protein binding"/>
    <property type="evidence" value="ECO:0007669"/>
    <property type="project" value="InterPro"/>
</dbReference>
<accession>A0A3N4KZL1</accession>
<dbReference type="Pfam" id="PF00226">
    <property type="entry name" value="DnaJ"/>
    <property type="match status" value="1"/>
</dbReference>
<dbReference type="SUPFAM" id="SSF49493">
    <property type="entry name" value="HSP40/DnaJ peptide-binding domain"/>
    <property type="match status" value="2"/>
</dbReference>
<dbReference type="InterPro" id="IPR036869">
    <property type="entry name" value="J_dom_sf"/>
</dbReference>
<name>A0A3N4KZL1_9PEZI</name>
<dbReference type="InterPro" id="IPR008971">
    <property type="entry name" value="HSP40/DnaJ_pept-bd"/>
</dbReference>
<dbReference type="InterPro" id="IPR018253">
    <property type="entry name" value="DnaJ_domain_CS"/>
</dbReference>
<dbReference type="STRING" id="1392247.A0A3N4KZL1"/>
<dbReference type="SMART" id="SM00271">
    <property type="entry name" value="DnaJ"/>
    <property type="match status" value="1"/>
</dbReference>
<evidence type="ECO:0000256" key="1">
    <source>
        <dbReference type="ARBA" id="ARBA00023186"/>
    </source>
</evidence>
<dbReference type="OrthoDB" id="550424at2759"/>
<dbReference type="PRINTS" id="PR00625">
    <property type="entry name" value="JDOMAIN"/>
</dbReference>
<dbReference type="Pfam" id="PF01556">
    <property type="entry name" value="DnaJ_C"/>
    <property type="match status" value="1"/>
</dbReference>
<dbReference type="InterPro" id="IPR051339">
    <property type="entry name" value="DnaJ_subfamily_B"/>
</dbReference>
<dbReference type="InterPro" id="IPR001623">
    <property type="entry name" value="DnaJ_domain"/>
</dbReference>
<proteinExistence type="predicted"/>
<evidence type="ECO:0000259" key="3">
    <source>
        <dbReference type="PROSITE" id="PS50076"/>
    </source>
</evidence>
<evidence type="ECO:0000256" key="2">
    <source>
        <dbReference type="SAM" id="MobiDB-lite"/>
    </source>
</evidence>
<dbReference type="AlphaFoldDB" id="A0A3N4KZL1"/>
<gene>
    <name evidence="4" type="ORF">P167DRAFT_481684</name>
</gene>